<proteinExistence type="predicted"/>
<evidence type="ECO:0000313" key="1">
    <source>
        <dbReference type="EMBL" id="CAI9714027.1"/>
    </source>
</evidence>
<sequence length="86" mass="8887">MQVGGGWAFPRRCNARGAPTAGRMLSLGGLYSPACLLEAASQVPTKPLVSWSSEKTGGESVRSAPEPRSSQQTSGEPVSVGSAIQR</sequence>
<reference evidence="1" key="1">
    <citation type="submission" date="2023-05" db="EMBL/GenBank/DDBJ databases">
        <authorList>
            <consortium name="ELIXIR-Norway"/>
        </authorList>
    </citation>
    <scope>NUCLEOTIDE SEQUENCE</scope>
</reference>
<gene>
    <name evidence="1" type="ORF">MRATA1EN3_LOCUS25240</name>
</gene>
<accession>A0ACB0FMB1</accession>
<protein>
    <submittedName>
        <fullName evidence="1">Uncharacterized protein</fullName>
    </submittedName>
</protein>
<dbReference type="Proteomes" id="UP001162501">
    <property type="component" value="Chromosome 9"/>
</dbReference>
<name>A0ACB0FMB1_RANTA</name>
<dbReference type="EMBL" id="OX596093">
    <property type="protein sequence ID" value="CAI9714027.1"/>
    <property type="molecule type" value="Genomic_DNA"/>
</dbReference>
<organism evidence="1 2">
    <name type="scientific">Rangifer tarandus platyrhynchus</name>
    <name type="common">Svalbard reindeer</name>
    <dbReference type="NCBI Taxonomy" id="3082113"/>
    <lineage>
        <taxon>Eukaryota</taxon>
        <taxon>Metazoa</taxon>
        <taxon>Chordata</taxon>
        <taxon>Craniata</taxon>
        <taxon>Vertebrata</taxon>
        <taxon>Euteleostomi</taxon>
        <taxon>Mammalia</taxon>
        <taxon>Eutheria</taxon>
        <taxon>Laurasiatheria</taxon>
        <taxon>Artiodactyla</taxon>
        <taxon>Ruminantia</taxon>
        <taxon>Pecora</taxon>
        <taxon>Cervidae</taxon>
        <taxon>Odocoileinae</taxon>
        <taxon>Rangifer</taxon>
    </lineage>
</organism>
<evidence type="ECO:0000313" key="2">
    <source>
        <dbReference type="Proteomes" id="UP001162501"/>
    </source>
</evidence>